<protein>
    <submittedName>
        <fullName evidence="2">Uncharacterized protein</fullName>
    </submittedName>
</protein>
<feature type="compositionally biased region" description="Basic and acidic residues" evidence="1">
    <location>
        <begin position="31"/>
        <end position="46"/>
    </location>
</feature>
<sequence length="225" mass="24865">MLKKLVKKHFQSGEGRKKSKTVKGSSEGVTEETHPTPLLEKERIPDVEAYSPSGPQSRVGSPLYPFPLEKVFHCTSEEEEGSGSWKFPWSPVKVQWCSYCNRERPQPSAFSKHTDPAESETESNEGSGPYCRCYVTIRPTKRATPGKQIDTCDGVVCANSLNSSSLDELSVAYVGPLTVTALQNHLRSNTPNTSSSCFGETNDARSVVSWMREQQEPCCLDEPVS</sequence>
<accession>A0A7G2C689</accession>
<name>A0A7G2C689_9TRYP</name>
<evidence type="ECO:0000313" key="3">
    <source>
        <dbReference type="Proteomes" id="UP000515908"/>
    </source>
</evidence>
<evidence type="ECO:0000256" key="1">
    <source>
        <dbReference type="SAM" id="MobiDB-lite"/>
    </source>
</evidence>
<dbReference type="EMBL" id="LR877148">
    <property type="protein sequence ID" value="CAD2214975.1"/>
    <property type="molecule type" value="Genomic_DNA"/>
</dbReference>
<feature type="region of interest" description="Disordered" evidence="1">
    <location>
        <begin position="1"/>
        <end position="61"/>
    </location>
</feature>
<feature type="compositionally biased region" description="Basic residues" evidence="1">
    <location>
        <begin position="1"/>
        <end position="10"/>
    </location>
</feature>
<feature type="region of interest" description="Disordered" evidence="1">
    <location>
        <begin position="107"/>
        <end position="126"/>
    </location>
</feature>
<gene>
    <name evidence="2" type="ORF">ADEAN_000242800</name>
</gene>
<dbReference type="AlphaFoldDB" id="A0A7G2C689"/>
<reference evidence="2 3" key="1">
    <citation type="submission" date="2020-08" db="EMBL/GenBank/DDBJ databases">
        <authorList>
            <person name="Newling K."/>
            <person name="Davey J."/>
            <person name="Forrester S."/>
        </authorList>
    </citation>
    <scope>NUCLEOTIDE SEQUENCE [LARGE SCALE GENOMIC DNA]</scope>
    <source>
        <strain evidence="3">Crithidia deanei Carvalho (ATCC PRA-265)</strain>
    </source>
</reference>
<dbReference type="VEuPathDB" id="TriTrypDB:ADEAN_000242800"/>
<evidence type="ECO:0000313" key="2">
    <source>
        <dbReference type="EMBL" id="CAD2214975.1"/>
    </source>
</evidence>
<keyword evidence="3" id="KW-1185">Reference proteome</keyword>
<dbReference type="Proteomes" id="UP000515908">
    <property type="component" value="Chromosome 04"/>
</dbReference>
<proteinExistence type="predicted"/>
<organism evidence="2 3">
    <name type="scientific">Angomonas deanei</name>
    <dbReference type="NCBI Taxonomy" id="59799"/>
    <lineage>
        <taxon>Eukaryota</taxon>
        <taxon>Discoba</taxon>
        <taxon>Euglenozoa</taxon>
        <taxon>Kinetoplastea</taxon>
        <taxon>Metakinetoplastina</taxon>
        <taxon>Trypanosomatida</taxon>
        <taxon>Trypanosomatidae</taxon>
        <taxon>Strigomonadinae</taxon>
        <taxon>Angomonas</taxon>
    </lineage>
</organism>